<dbReference type="AlphaFoldDB" id="A0A9W6YUL5"/>
<feature type="compositionally biased region" description="Polar residues" evidence="1">
    <location>
        <begin position="335"/>
        <end position="351"/>
    </location>
</feature>
<reference evidence="2" key="1">
    <citation type="submission" date="2023-04" db="EMBL/GenBank/DDBJ databases">
        <title>Ambrosiozyma monospora NBRC 1965.</title>
        <authorList>
            <person name="Ichikawa N."/>
            <person name="Sato H."/>
            <person name="Tonouchi N."/>
        </authorList>
    </citation>
    <scope>NUCLEOTIDE SEQUENCE</scope>
    <source>
        <strain evidence="2">NBRC 1965</strain>
    </source>
</reference>
<feature type="compositionally biased region" description="Low complexity" evidence="1">
    <location>
        <begin position="250"/>
        <end position="266"/>
    </location>
</feature>
<dbReference type="OrthoDB" id="5368485at2759"/>
<feature type="compositionally biased region" description="Basic and acidic residues" evidence="1">
    <location>
        <begin position="310"/>
        <end position="319"/>
    </location>
</feature>
<evidence type="ECO:0000313" key="2">
    <source>
        <dbReference type="EMBL" id="GMG20831.1"/>
    </source>
</evidence>
<feature type="region of interest" description="Disordered" evidence="1">
    <location>
        <begin position="140"/>
        <end position="180"/>
    </location>
</feature>
<protein>
    <submittedName>
        <fullName evidence="2">Unnamed protein product</fullName>
    </submittedName>
</protein>
<organism evidence="2 3">
    <name type="scientific">Ambrosiozyma monospora</name>
    <name type="common">Yeast</name>
    <name type="synonym">Endomycopsis monosporus</name>
    <dbReference type="NCBI Taxonomy" id="43982"/>
    <lineage>
        <taxon>Eukaryota</taxon>
        <taxon>Fungi</taxon>
        <taxon>Dikarya</taxon>
        <taxon>Ascomycota</taxon>
        <taxon>Saccharomycotina</taxon>
        <taxon>Pichiomycetes</taxon>
        <taxon>Pichiales</taxon>
        <taxon>Pichiaceae</taxon>
        <taxon>Ambrosiozyma</taxon>
    </lineage>
</organism>
<evidence type="ECO:0000313" key="3">
    <source>
        <dbReference type="Proteomes" id="UP001165063"/>
    </source>
</evidence>
<sequence>MVKIPHTNVIESMTNVLLQPTPPMKFLMDPNSRKNVILHDKIYKPDSIPRRTLPRTTTTMLDSLDPGKRHKILEERIARRWHKGMTWRKVLVNLLPDAHNNMVVRRRFANAYGWPVIDHLVEEHFGEKAFKGEDYADYEWHEPAKPPKPTARVEDDAPPRASRKWSLSTRKSNREDIEANEQELDKKFGEIMSEESSIENNSNSRSDGTCKSVKRCLTGRKSSTVSVNGPVPSPMPKSDNILVPPPLAVSSGTNTTLSSTGSTTLNYPPVALTESKLAKSAKTAQQRQLGIDDDDDKDDDDDDAFEDEQDVKQAEEVMFHKPKHKHRVRFKSRSRSTTPATKTRSIKGISSTDEDEPFTSGEDSGDSDGAQDYAWLDDVESFTYDGPTNMLNTVSEAANDTLENFKKTLFRGLRNSTDSSDENRAKTISTTVAGSGFESTTTTTTTNMPDVDSSDKEVLTREINGVRSIQSMPSRPYSHRTHLGSHLSHIKKEAHERLHEPHSFERHNSKDSQEHHHLHHLHHQHEHRHHHHHHHHHLSKDSESHSSPSRQSSVSETSKIEAAKAKGHRKSGSGHSKSSSLGGPLIDAMVGGTDAGVTNNDGIDVSAAAVDAEIGKYDSTGASSG</sequence>
<feature type="compositionally biased region" description="Low complexity" evidence="1">
    <location>
        <begin position="545"/>
        <end position="557"/>
    </location>
</feature>
<feature type="region of interest" description="Disordered" evidence="1">
    <location>
        <begin position="436"/>
        <end position="593"/>
    </location>
</feature>
<keyword evidence="3" id="KW-1185">Reference proteome</keyword>
<proteinExistence type="predicted"/>
<feature type="compositionally biased region" description="Basic and acidic residues" evidence="1">
    <location>
        <begin position="490"/>
        <end position="515"/>
    </location>
</feature>
<accession>A0A9W6YUL5</accession>
<dbReference type="EMBL" id="BSXU01000480">
    <property type="protein sequence ID" value="GMG20831.1"/>
    <property type="molecule type" value="Genomic_DNA"/>
</dbReference>
<gene>
    <name evidence="2" type="ORF">Amon01_000152700</name>
</gene>
<name>A0A9W6YUL5_AMBMO</name>
<feature type="compositionally biased region" description="Basic residues" evidence="1">
    <location>
        <begin position="516"/>
        <end position="538"/>
    </location>
</feature>
<feature type="compositionally biased region" description="Acidic residues" evidence="1">
    <location>
        <begin position="291"/>
        <end position="309"/>
    </location>
</feature>
<feature type="compositionally biased region" description="Basic residues" evidence="1">
    <location>
        <begin position="320"/>
        <end position="334"/>
    </location>
</feature>
<comment type="caution">
    <text evidence="2">The sequence shown here is derived from an EMBL/GenBank/DDBJ whole genome shotgun (WGS) entry which is preliminary data.</text>
</comment>
<dbReference type="Proteomes" id="UP001165063">
    <property type="component" value="Unassembled WGS sequence"/>
</dbReference>
<feature type="compositionally biased region" description="Basic and acidic residues" evidence="1">
    <location>
        <begin position="140"/>
        <end position="158"/>
    </location>
</feature>
<evidence type="ECO:0000256" key="1">
    <source>
        <dbReference type="SAM" id="MobiDB-lite"/>
    </source>
</evidence>
<feature type="region of interest" description="Disordered" evidence="1">
    <location>
        <begin position="194"/>
        <end position="371"/>
    </location>
</feature>
<feature type="compositionally biased region" description="Low complexity" evidence="1">
    <location>
        <begin position="573"/>
        <end position="583"/>
    </location>
</feature>